<feature type="zinc finger region" description="C3H1-type" evidence="1">
    <location>
        <begin position="93"/>
        <end position="114"/>
    </location>
</feature>
<dbReference type="SMART" id="SM00356">
    <property type="entry name" value="ZnF_C3H1"/>
    <property type="match status" value="3"/>
</dbReference>
<keyword evidence="5" id="KW-1185">Reference proteome</keyword>
<feature type="region of interest" description="Disordered" evidence="2">
    <location>
        <begin position="265"/>
        <end position="351"/>
    </location>
</feature>
<evidence type="ECO:0000313" key="4">
    <source>
        <dbReference type="EMBL" id="KYQ54513.1"/>
    </source>
</evidence>
<dbReference type="InterPro" id="IPR000571">
    <property type="entry name" value="Znf_CCCH"/>
</dbReference>
<dbReference type="GO" id="GO:0008270">
    <property type="term" value="F:zinc ion binding"/>
    <property type="evidence" value="ECO:0007669"/>
    <property type="project" value="UniProtKB-KW"/>
</dbReference>
<evidence type="ECO:0000256" key="2">
    <source>
        <dbReference type="SAM" id="MobiDB-lite"/>
    </source>
</evidence>
<feature type="compositionally biased region" description="Polar residues" evidence="2">
    <location>
        <begin position="265"/>
        <end position="276"/>
    </location>
</feature>
<feature type="compositionally biased region" description="Polar residues" evidence="2">
    <location>
        <begin position="315"/>
        <end position="330"/>
    </location>
</feature>
<feature type="compositionally biased region" description="Low complexity" evidence="2">
    <location>
        <begin position="283"/>
        <end position="314"/>
    </location>
</feature>
<dbReference type="STRING" id="64791.A0A151X257"/>
<dbReference type="InterPro" id="IPR041686">
    <property type="entry name" value="Znf-CCCH_3"/>
</dbReference>
<dbReference type="EMBL" id="KQ982580">
    <property type="protein sequence ID" value="KYQ54513.1"/>
    <property type="molecule type" value="Genomic_DNA"/>
</dbReference>
<dbReference type="AlphaFoldDB" id="A0A151X257"/>
<dbReference type="Proteomes" id="UP000075809">
    <property type="component" value="Unassembled WGS sequence"/>
</dbReference>
<keyword evidence="1" id="KW-0479">Metal-binding</keyword>
<name>A0A151X257_9HYME</name>
<feature type="compositionally biased region" description="Polar residues" evidence="2">
    <location>
        <begin position="184"/>
        <end position="200"/>
    </location>
</feature>
<protein>
    <submittedName>
        <fullName evidence="4">Zinc finger CCCH domain-containing protein 11A</fullName>
    </submittedName>
</protein>
<dbReference type="PANTHER" id="PTHR15725:SF14">
    <property type="entry name" value="ZINC FINGER CCCH DOMAIN-CONTAINING PROTEIN 11A"/>
    <property type="match status" value="1"/>
</dbReference>
<dbReference type="Gene3D" id="4.10.1000.10">
    <property type="entry name" value="Zinc finger, CCCH-type"/>
    <property type="match status" value="1"/>
</dbReference>
<feature type="zinc finger region" description="C3H1-type" evidence="1">
    <location>
        <begin position="64"/>
        <end position="86"/>
    </location>
</feature>
<gene>
    <name evidence="4" type="ORF">ALC60_06660</name>
</gene>
<feature type="compositionally biased region" description="Polar residues" evidence="2">
    <location>
        <begin position="160"/>
        <end position="175"/>
    </location>
</feature>
<feature type="domain" description="C3H1-type" evidence="3">
    <location>
        <begin position="93"/>
        <end position="114"/>
    </location>
</feature>
<accession>A0A151X257</accession>
<dbReference type="Pfam" id="PF15663">
    <property type="entry name" value="zf-CCCH_3"/>
    <property type="match status" value="1"/>
</dbReference>
<keyword evidence="1" id="KW-0862">Zinc</keyword>
<organism evidence="4 5">
    <name type="scientific">Mycetomoellerius zeteki</name>
    <dbReference type="NCBI Taxonomy" id="64791"/>
    <lineage>
        <taxon>Eukaryota</taxon>
        <taxon>Metazoa</taxon>
        <taxon>Ecdysozoa</taxon>
        <taxon>Arthropoda</taxon>
        <taxon>Hexapoda</taxon>
        <taxon>Insecta</taxon>
        <taxon>Pterygota</taxon>
        <taxon>Neoptera</taxon>
        <taxon>Endopterygota</taxon>
        <taxon>Hymenoptera</taxon>
        <taxon>Apocrita</taxon>
        <taxon>Aculeata</taxon>
        <taxon>Formicoidea</taxon>
        <taxon>Formicidae</taxon>
        <taxon>Myrmicinae</taxon>
        <taxon>Mycetomoellerius</taxon>
    </lineage>
</organism>
<sequence>MVNRFSPLIRNRNFAKDRLPARLALDRQGVWSLEKFLISVFSKEHDHSSFYKFLQMEHNHKNLDCYFFYYSTCKKGDFCPYRHEPSALGCETMCTYWQQGNCLNEHCNFRHMELKFNHLYKNRKSIPCYWETQPGGCRKPHCPFMHTSPRTISGDPINPVKTTEVATKSPNQEWLNRQDDQKYDGSSTTESDQGRGNSEAGSFIGSPAVDPLIVKFEEATLSLPPSLQTNMNLPNALSIPKSLTIPNSPNSLNIPGNISVANNLNVPPANSQSSPCHHTLSYPHHQQNLHSHSSGQSLSSLQNQQNSPLLQQSPYTSIHTQQTSQPQTSRFPFPFLESDNESAPSPVKSQPKVPYCKTYEQMRLEEIQAESAAYYSYEASNYGLHQGQMSTTIGTKRWISTSKTNKEESSKELNFKVLTLEEIRQRKRSSLPIEAKSMKRRSIEVEGQCDKESANSAKKCKISSEFAKNSVSVVKVQPIKLRRSLKMETQIQPCEIQTEIQPCEMQVQTEIQPCENATINERLATDSQDDQTSCCEEKQESHSDKTSYCKRLENYVDELVNTNRKVDIEIRLCDSSTNEEKTQVQPKQASNDKLSVATYTTEDIENTLLEDQPYDQQYTQTDEEYLRLDTSADDIMRDIEDLLN</sequence>
<feature type="region of interest" description="Disordered" evidence="2">
    <location>
        <begin position="148"/>
        <end position="204"/>
    </location>
</feature>
<evidence type="ECO:0000313" key="5">
    <source>
        <dbReference type="Proteomes" id="UP000075809"/>
    </source>
</evidence>
<reference evidence="4 5" key="1">
    <citation type="submission" date="2015-09" db="EMBL/GenBank/DDBJ databases">
        <title>Trachymyrmex zeteki WGS genome.</title>
        <authorList>
            <person name="Nygaard S."/>
            <person name="Hu H."/>
            <person name="Boomsma J."/>
            <person name="Zhang G."/>
        </authorList>
    </citation>
    <scope>NUCLEOTIDE SEQUENCE [LARGE SCALE GENOMIC DNA]</scope>
    <source>
        <strain evidence="4">Tzet28-1</strain>
        <tissue evidence="4">Whole body</tissue>
    </source>
</reference>
<feature type="domain" description="C3H1-type" evidence="3">
    <location>
        <begin position="122"/>
        <end position="149"/>
    </location>
</feature>
<evidence type="ECO:0000256" key="1">
    <source>
        <dbReference type="PROSITE-ProRule" id="PRU00723"/>
    </source>
</evidence>
<dbReference type="PROSITE" id="PS50103">
    <property type="entry name" value="ZF_C3H1"/>
    <property type="match status" value="3"/>
</dbReference>
<feature type="domain" description="C3H1-type" evidence="3">
    <location>
        <begin position="64"/>
        <end position="86"/>
    </location>
</feature>
<proteinExistence type="predicted"/>
<evidence type="ECO:0000259" key="3">
    <source>
        <dbReference type="PROSITE" id="PS50103"/>
    </source>
</evidence>
<keyword evidence="1" id="KW-0863">Zinc-finger</keyword>
<dbReference type="PANTHER" id="PTHR15725">
    <property type="entry name" value="ZN-FINGER, C-X8-C-X5-C-X3-H TYPE-CONTAINING"/>
    <property type="match status" value="1"/>
</dbReference>
<feature type="zinc finger region" description="C3H1-type" evidence="1">
    <location>
        <begin position="122"/>
        <end position="149"/>
    </location>
</feature>